<keyword evidence="1" id="KW-0813">Transport</keyword>
<dbReference type="Gene3D" id="3.40.50.80">
    <property type="entry name" value="Nucleotide-binding domain of ferredoxin-NADP reductase (FNR) module"/>
    <property type="match status" value="1"/>
</dbReference>
<dbReference type="PRINTS" id="PR00371">
    <property type="entry name" value="FPNCR"/>
</dbReference>
<keyword evidence="5" id="KW-0812">Transmembrane</keyword>
<sequence length="365" mass="40893">MGTIVITVGAISGITGVLAFLLTLAKNTIGNYGEVIININDDEDYVVDGGDTLLSSLISQKIFIPSACGGKGSCGYCKVKITEGGGPVLPTELGYLTPEDMKENVRLSCQVKVKENIKIEIPEELFSVREYEGKVSKIIDLTPTIKHLTFDIKEGSIDFKPGQYVQLRAPKYKGSDEEVYRAYSIASSPMLKNKLKLIIGYVPEGIATTYVHHHLNENDEVLFNGPYGDFYYQNTDREMVMVAIGTGMAPILSILYHMVENNIDRKATFYFGARYIEDLFFVEELKEIEQKLPNFKFVPTLSRAKKKDGWTGDIGRVTDAIDKYMENGENKEVYLCGSPRMIDSTVETLKEKGIPENLIFYDKFE</sequence>
<name>A0A845R1W4_9CLOT</name>
<keyword evidence="5" id="KW-0472">Membrane</keyword>
<evidence type="ECO:0000313" key="8">
    <source>
        <dbReference type="EMBL" id="NBI07412.1"/>
    </source>
</evidence>
<dbReference type="Pfam" id="PF00175">
    <property type="entry name" value="NAD_binding_1"/>
    <property type="match status" value="1"/>
</dbReference>
<dbReference type="InterPro" id="IPR036010">
    <property type="entry name" value="2Fe-2S_ferredoxin-like_sf"/>
</dbReference>
<evidence type="ECO:0000259" key="6">
    <source>
        <dbReference type="PROSITE" id="PS51085"/>
    </source>
</evidence>
<protein>
    <submittedName>
        <fullName evidence="8">Oxidoreductase</fullName>
    </submittedName>
</protein>
<evidence type="ECO:0000256" key="3">
    <source>
        <dbReference type="ARBA" id="ARBA00022827"/>
    </source>
</evidence>
<dbReference type="SUPFAM" id="SSF63380">
    <property type="entry name" value="Riboflavin synthase domain-like"/>
    <property type="match status" value="1"/>
</dbReference>
<dbReference type="PROSITE" id="PS51384">
    <property type="entry name" value="FAD_FR"/>
    <property type="match status" value="1"/>
</dbReference>
<keyword evidence="9" id="KW-1185">Reference proteome</keyword>
<dbReference type="SUPFAM" id="SSF54292">
    <property type="entry name" value="2Fe-2S ferredoxin-like"/>
    <property type="match status" value="1"/>
</dbReference>
<comment type="caution">
    <text evidence="8">The sequence shown here is derived from an EMBL/GenBank/DDBJ whole genome shotgun (WGS) entry which is preliminary data.</text>
</comment>
<evidence type="ECO:0000313" key="9">
    <source>
        <dbReference type="Proteomes" id="UP000467132"/>
    </source>
</evidence>
<evidence type="ECO:0000256" key="1">
    <source>
        <dbReference type="ARBA" id="ARBA00022448"/>
    </source>
</evidence>
<dbReference type="InterPro" id="IPR001041">
    <property type="entry name" value="2Fe-2S_ferredoxin-type"/>
</dbReference>
<dbReference type="InterPro" id="IPR008333">
    <property type="entry name" value="Cbr1-like_FAD-bd_dom"/>
</dbReference>
<dbReference type="Pfam" id="PF00111">
    <property type="entry name" value="Fer2"/>
    <property type="match status" value="1"/>
</dbReference>
<dbReference type="InterPro" id="IPR001709">
    <property type="entry name" value="Flavoprot_Pyr_Nucl_cyt_Rdtase"/>
</dbReference>
<dbReference type="InterPro" id="IPR017938">
    <property type="entry name" value="Riboflavin_synthase-like_b-brl"/>
</dbReference>
<dbReference type="PROSITE" id="PS51085">
    <property type="entry name" value="2FE2S_FER_2"/>
    <property type="match status" value="1"/>
</dbReference>
<evidence type="ECO:0000256" key="4">
    <source>
        <dbReference type="ARBA" id="ARBA00023004"/>
    </source>
</evidence>
<dbReference type="GO" id="GO:0016491">
    <property type="term" value="F:oxidoreductase activity"/>
    <property type="evidence" value="ECO:0007669"/>
    <property type="project" value="InterPro"/>
</dbReference>
<organism evidence="8 9">
    <name type="scientific">Senegalia massiliensis</name>
    <dbReference type="NCBI Taxonomy" id="1720316"/>
    <lineage>
        <taxon>Bacteria</taxon>
        <taxon>Bacillati</taxon>
        <taxon>Bacillota</taxon>
        <taxon>Clostridia</taxon>
        <taxon>Eubacteriales</taxon>
        <taxon>Clostridiaceae</taxon>
        <taxon>Senegalia</taxon>
    </lineage>
</organism>
<accession>A0A845R1W4</accession>
<dbReference type="PANTHER" id="PTHR43644">
    <property type="entry name" value="NA(+)-TRANSLOCATING NADH-QUINONE REDUCTASE SUBUNIT"/>
    <property type="match status" value="1"/>
</dbReference>
<keyword evidence="3" id="KW-0274">FAD</keyword>
<keyword evidence="5" id="KW-1133">Transmembrane helix</keyword>
<proteinExistence type="predicted"/>
<dbReference type="InterPro" id="IPR001433">
    <property type="entry name" value="OxRdtase_FAD/NAD-bd"/>
</dbReference>
<feature type="transmembrane region" description="Helical" evidence="5">
    <location>
        <begin position="239"/>
        <end position="259"/>
    </location>
</feature>
<dbReference type="OrthoDB" id="9796486at2"/>
<dbReference type="Gene3D" id="2.40.30.10">
    <property type="entry name" value="Translation factors"/>
    <property type="match status" value="1"/>
</dbReference>
<dbReference type="PRINTS" id="PR00410">
    <property type="entry name" value="PHEHYDRXLASE"/>
</dbReference>
<dbReference type="RefSeq" id="WP_160197877.1">
    <property type="nucleotide sequence ID" value="NZ_QXXA01000012.1"/>
</dbReference>
<dbReference type="PANTHER" id="PTHR43644:SF1">
    <property type="entry name" value="NAD(P)H-FLAVIN REDUCTASE"/>
    <property type="match status" value="1"/>
</dbReference>
<evidence type="ECO:0000259" key="7">
    <source>
        <dbReference type="PROSITE" id="PS51384"/>
    </source>
</evidence>
<dbReference type="AlphaFoldDB" id="A0A845R1W4"/>
<feature type="transmembrane region" description="Helical" evidence="5">
    <location>
        <begin position="6"/>
        <end position="25"/>
    </location>
</feature>
<dbReference type="Proteomes" id="UP000467132">
    <property type="component" value="Unassembled WGS sequence"/>
</dbReference>
<evidence type="ECO:0000256" key="2">
    <source>
        <dbReference type="ARBA" id="ARBA00022630"/>
    </source>
</evidence>
<dbReference type="CDD" id="cd00207">
    <property type="entry name" value="fer2"/>
    <property type="match status" value="1"/>
</dbReference>
<dbReference type="SUPFAM" id="SSF52343">
    <property type="entry name" value="Ferredoxin reductase-like, C-terminal NADP-linked domain"/>
    <property type="match status" value="1"/>
</dbReference>
<dbReference type="Gene3D" id="3.10.20.30">
    <property type="match status" value="1"/>
</dbReference>
<dbReference type="Pfam" id="PF00970">
    <property type="entry name" value="FAD_binding_6"/>
    <property type="match status" value="1"/>
</dbReference>
<feature type="domain" description="2Fe-2S ferredoxin-type" evidence="6">
    <location>
        <begin position="33"/>
        <end position="125"/>
    </location>
</feature>
<keyword evidence="4" id="KW-0408">Iron</keyword>
<feature type="domain" description="FAD-binding FR-type" evidence="7">
    <location>
        <begin position="128"/>
        <end position="233"/>
    </location>
</feature>
<dbReference type="InterPro" id="IPR039261">
    <property type="entry name" value="FNR_nucleotide-bd"/>
</dbReference>
<keyword evidence="2" id="KW-0285">Flavoprotein</keyword>
<evidence type="ECO:0000256" key="5">
    <source>
        <dbReference type="SAM" id="Phobius"/>
    </source>
</evidence>
<reference evidence="8 9" key="1">
    <citation type="submission" date="2018-08" db="EMBL/GenBank/DDBJ databases">
        <title>Murine metabolic-syndrome-specific gut microbial biobank.</title>
        <authorList>
            <person name="Liu C."/>
        </authorList>
    </citation>
    <scope>NUCLEOTIDE SEQUENCE [LARGE SCALE GENOMIC DNA]</scope>
    <source>
        <strain evidence="8 9">583</strain>
    </source>
</reference>
<gene>
    <name evidence="8" type="ORF">D3Z33_11180</name>
</gene>
<dbReference type="GO" id="GO:0051536">
    <property type="term" value="F:iron-sulfur cluster binding"/>
    <property type="evidence" value="ECO:0007669"/>
    <property type="project" value="InterPro"/>
</dbReference>
<dbReference type="InterPro" id="IPR017927">
    <property type="entry name" value="FAD-bd_FR_type"/>
</dbReference>
<dbReference type="EMBL" id="QXXA01000012">
    <property type="protein sequence ID" value="NBI07412.1"/>
    <property type="molecule type" value="Genomic_DNA"/>
</dbReference>
<dbReference type="InterPro" id="IPR012675">
    <property type="entry name" value="Beta-grasp_dom_sf"/>
</dbReference>